<evidence type="ECO:0000256" key="6">
    <source>
        <dbReference type="ARBA" id="ARBA00022737"/>
    </source>
</evidence>
<gene>
    <name evidence="15" type="ORF">C2845_PM12G19210</name>
</gene>
<keyword evidence="16" id="KW-1185">Reference proteome</keyword>
<dbReference type="InterPro" id="IPR000719">
    <property type="entry name" value="Prot_kinase_dom"/>
</dbReference>
<sequence>MGTEQVKEFLFETDVIGKLSHLNLVKLLGYCVNNTDRFLVYEYISAGTLHEHLQSSGHTPLTWAQRMRISLDAARGIEYLHGLTQQKFIHRDLNPSNILLGQDLRGKVSDFGLVRTIEDKSSTSKPAGTFGYLAPEYANTGELSTKVDVYSYGVVLMGIVTGRKVIDNSLPQKDILLVPIFRTNFLDKEKFRNIVDPTLELNGEDWNSLLEVAQLAYHCTAEEPEQRPGIHTCVGTLSKMVDKWNPTAISSDKGESSSMGLKQLVEKWEIEDPTADTTSG</sequence>
<dbReference type="InterPro" id="IPR052422">
    <property type="entry name" value="Auxin_Ser/Thr_Kinase"/>
</dbReference>
<evidence type="ECO:0000256" key="12">
    <source>
        <dbReference type="ARBA" id="ARBA00023170"/>
    </source>
</evidence>
<keyword evidence="3" id="KW-0433">Leucine-rich repeat</keyword>
<organism evidence="15 16">
    <name type="scientific">Panicum miliaceum</name>
    <name type="common">Proso millet</name>
    <name type="synonym">Broomcorn millet</name>
    <dbReference type="NCBI Taxonomy" id="4540"/>
    <lineage>
        <taxon>Eukaryota</taxon>
        <taxon>Viridiplantae</taxon>
        <taxon>Streptophyta</taxon>
        <taxon>Embryophyta</taxon>
        <taxon>Tracheophyta</taxon>
        <taxon>Spermatophyta</taxon>
        <taxon>Magnoliopsida</taxon>
        <taxon>Liliopsida</taxon>
        <taxon>Poales</taxon>
        <taxon>Poaceae</taxon>
        <taxon>PACMAD clade</taxon>
        <taxon>Panicoideae</taxon>
        <taxon>Panicodae</taxon>
        <taxon>Paniceae</taxon>
        <taxon>Panicinae</taxon>
        <taxon>Panicum</taxon>
        <taxon>Panicum sect. Panicum</taxon>
    </lineage>
</organism>
<keyword evidence="10" id="KW-0472">Membrane</keyword>
<name>A0A3L6QIW1_PANMI</name>
<dbReference type="GO" id="GO:0005524">
    <property type="term" value="F:ATP binding"/>
    <property type="evidence" value="ECO:0007669"/>
    <property type="project" value="UniProtKB-KW"/>
</dbReference>
<evidence type="ECO:0000259" key="14">
    <source>
        <dbReference type="PROSITE" id="PS50011"/>
    </source>
</evidence>
<dbReference type="InterPro" id="IPR001245">
    <property type="entry name" value="Ser-Thr/Tyr_kinase_cat_dom"/>
</dbReference>
<dbReference type="PANTHER" id="PTHR47986">
    <property type="entry name" value="OSJNBA0070M12.3 PROTEIN"/>
    <property type="match status" value="1"/>
</dbReference>
<evidence type="ECO:0000256" key="7">
    <source>
        <dbReference type="ARBA" id="ARBA00022741"/>
    </source>
</evidence>
<keyword evidence="6" id="KW-0677">Repeat</keyword>
<dbReference type="SUPFAM" id="SSF56112">
    <property type="entry name" value="Protein kinase-like (PK-like)"/>
    <property type="match status" value="1"/>
</dbReference>
<protein>
    <submittedName>
        <fullName evidence="15">Receptor-like kinase TMK4</fullName>
    </submittedName>
</protein>
<evidence type="ECO:0000256" key="4">
    <source>
        <dbReference type="ARBA" id="ARBA00022692"/>
    </source>
</evidence>
<keyword evidence="4" id="KW-0812">Transmembrane</keyword>
<evidence type="ECO:0000313" key="15">
    <source>
        <dbReference type="EMBL" id="RLM79765.1"/>
    </source>
</evidence>
<keyword evidence="13" id="KW-0325">Glycoprotein</keyword>
<comment type="caution">
    <text evidence="15">The sequence shown here is derived from an EMBL/GenBank/DDBJ whole genome shotgun (WGS) entry which is preliminary data.</text>
</comment>
<dbReference type="Proteomes" id="UP000275267">
    <property type="component" value="Unassembled WGS sequence"/>
</dbReference>
<keyword evidence="9" id="KW-1133">Transmembrane helix</keyword>
<keyword evidence="12" id="KW-0675">Receptor</keyword>
<proteinExistence type="predicted"/>
<keyword evidence="11" id="KW-1015">Disulfide bond</keyword>
<evidence type="ECO:0000256" key="3">
    <source>
        <dbReference type="ARBA" id="ARBA00022614"/>
    </source>
</evidence>
<feature type="domain" description="Protein kinase" evidence="14">
    <location>
        <begin position="1"/>
        <end position="241"/>
    </location>
</feature>
<dbReference type="FunFam" id="1.10.510.10:FF:000468">
    <property type="entry name" value="PTI1-like tyrosine-protein kinase 3"/>
    <property type="match status" value="1"/>
</dbReference>
<evidence type="ECO:0000256" key="13">
    <source>
        <dbReference type="ARBA" id="ARBA00023180"/>
    </source>
</evidence>
<dbReference type="GO" id="GO:0005886">
    <property type="term" value="C:plasma membrane"/>
    <property type="evidence" value="ECO:0007669"/>
    <property type="project" value="UniProtKB-SubCell"/>
</dbReference>
<dbReference type="STRING" id="4540.A0A3L6QIW1"/>
<evidence type="ECO:0000256" key="5">
    <source>
        <dbReference type="ARBA" id="ARBA00022729"/>
    </source>
</evidence>
<dbReference type="GO" id="GO:0004672">
    <property type="term" value="F:protein kinase activity"/>
    <property type="evidence" value="ECO:0007669"/>
    <property type="project" value="InterPro"/>
</dbReference>
<keyword evidence="2" id="KW-1003">Cell membrane</keyword>
<dbReference type="Gene3D" id="3.30.200.20">
    <property type="entry name" value="Phosphorylase Kinase, domain 1"/>
    <property type="match status" value="1"/>
</dbReference>
<keyword evidence="8" id="KW-0067">ATP-binding</keyword>
<evidence type="ECO:0000313" key="16">
    <source>
        <dbReference type="Proteomes" id="UP000275267"/>
    </source>
</evidence>
<evidence type="ECO:0000256" key="10">
    <source>
        <dbReference type="ARBA" id="ARBA00023136"/>
    </source>
</evidence>
<dbReference type="OrthoDB" id="1926182at2759"/>
<dbReference type="InterPro" id="IPR011009">
    <property type="entry name" value="Kinase-like_dom_sf"/>
</dbReference>
<evidence type="ECO:0000256" key="11">
    <source>
        <dbReference type="ARBA" id="ARBA00023157"/>
    </source>
</evidence>
<dbReference type="PIRSF" id="PIRSF000654">
    <property type="entry name" value="Integrin-linked_kinase"/>
    <property type="match status" value="1"/>
</dbReference>
<evidence type="ECO:0000256" key="9">
    <source>
        <dbReference type="ARBA" id="ARBA00022989"/>
    </source>
</evidence>
<evidence type="ECO:0000256" key="2">
    <source>
        <dbReference type="ARBA" id="ARBA00022475"/>
    </source>
</evidence>
<comment type="subcellular location">
    <subcellularLocation>
        <location evidence="1">Cell membrane</location>
        <topology evidence="1">Single-pass membrane protein</topology>
    </subcellularLocation>
</comment>
<dbReference type="EMBL" id="PQIB02000012">
    <property type="protein sequence ID" value="RLM79765.1"/>
    <property type="molecule type" value="Genomic_DNA"/>
</dbReference>
<keyword evidence="7" id="KW-0547">Nucleotide-binding</keyword>
<evidence type="ECO:0000256" key="1">
    <source>
        <dbReference type="ARBA" id="ARBA00004162"/>
    </source>
</evidence>
<reference evidence="16" key="1">
    <citation type="journal article" date="2019" name="Nat. Commun.">
        <title>The genome of broomcorn millet.</title>
        <authorList>
            <person name="Zou C."/>
            <person name="Miki D."/>
            <person name="Li D."/>
            <person name="Tang Q."/>
            <person name="Xiao L."/>
            <person name="Rajput S."/>
            <person name="Deng P."/>
            <person name="Jia W."/>
            <person name="Huang R."/>
            <person name="Zhang M."/>
            <person name="Sun Y."/>
            <person name="Hu J."/>
            <person name="Fu X."/>
            <person name="Schnable P.S."/>
            <person name="Li F."/>
            <person name="Zhang H."/>
            <person name="Feng B."/>
            <person name="Zhu X."/>
            <person name="Liu R."/>
            <person name="Schnable J.C."/>
            <person name="Zhu J.-K."/>
            <person name="Zhang H."/>
        </authorList>
    </citation>
    <scope>NUCLEOTIDE SEQUENCE [LARGE SCALE GENOMIC DNA]</scope>
</reference>
<dbReference type="PROSITE" id="PS50011">
    <property type="entry name" value="PROTEIN_KINASE_DOM"/>
    <property type="match status" value="1"/>
</dbReference>
<keyword evidence="5" id="KW-0732">Signal</keyword>
<dbReference type="AlphaFoldDB" id="A0A3L6QIW1"/>
<evidence type="ECO:0000256" key="8">
    <source>
        <dbReference type="ARBA" id="ARBA00022840"/>
    </source>
</evidence>
<dbReference type="PANTHER" id="PTHR47986:SF34">
    <property type="entry name" value="RECEPTOR-LIKE KINASE TMK2"/>
    <property type="match status" value="1"/>
</dbReference>
<dbReference type="Pfam" id="PF07714">
    <property type="entry name" value="PK_Tyr_Ser-Thr"/>
    <property type="match status" value="1"/>
</dbReference>
<dbReference type="Gene3D" id="1.10.510.10">
    <property type="entry name" value="Transferase(Phosphotransferase) domain 1"/>
    <property type="match status" value="1"/>
</dbReference>
<accession>A0A3L6QIW1</accession>